<protein>
    <recommendedName>
        <fullName evidence="1">Protein kinase domain-containing protein</fullName>
    </recommendedName>
</protein>
<feature type="domain" description="Protein kinase" evidence="1">
    <location>
        <begin position="1"/>
        <end position="205"/>
    </location>
</feature>
<dbReference type="AlphaFoldDB" id="A0A6B2LHI8"/>
<evidence type="ECO:0000313" key="2">
    <source>
        <dbReference type="EMBL" id="NDV36270.1"/>
    </source>
</evidence>
<dbReference type="PROSITE" id="PS50011">
    <property type="entry name" value="PROTEIN_KINASE_DOM"/>
    <property type="match status" value="1"/>
</dbReference>
<organism evidence="2">
    <name type="scientific">Arcella intermedia</name>
    <dbReference type="NCBI Taxonomy" id="1963864"/>
    <lineage>
        <taxon>Eukaryota</taxon>
        <taxon>Amoebozoa</taxon>
        <taxon>Tubulinea</taxon>
        <taxon>Elardia</taxon>
        <taxon>Arcellinida</taxon>
        <taxon>Sphaerothecina</taxon>
        <taxon>Arcellidae</taxon>
        <taxon>Arcella</taxon>
    </lineage>
</organism>
<evidence type="ECO:0000259" key="1">
    <source>
        <dbReference type="PROSITE" id="PS50011"/>
    </source>
</evidence>
<dbReference type="InterPro" id="IPR011009">
    <property type="entry name" value="Kinase-like_dom_sf"/>
</dbReference>
<dbReference type="Pfam" id="PF00069">
    <property type="entry name" value="Pkinase"/>
    <property type="match status" value="1"/>
</dbReference>
<dbReference type="EMBL" id="GIBP01007301">
    <property type="protein sequence ID" value="NDV36270.1"/>
    <property type="molecule type" value="Transcribed_RNA"/>
</dbReference>
<sequence>MAIKRILHKFEPQMANEHRILELFHSLKTPRVPQVVDFGPDFLVMTPCGENFIKFSRNSIQDLIQTLQIIHQNGFIHRDIRPSNLIQVNEDVYLIDWGFACKIGDKVKFVGKLEYAAKDILTNPEFPWLTARASQDLHMLLKMFYIHFVAPYPLFKDTKDKNQILEKWEELCPEKCFLRNGFQLCSNLDYLGLTQFLQENYVFAF</sequence>
<proteinExistence type="predicted"/>
<dbReference type="PANTHER" id="PTHR11909">
    <property type="entry name" value="CASEIN KINASE-RELATED"/>
    <property type="match status" value="1"/>
</dbReference>
<dbReference type="InterPro" id="IPR000719">
    <property type="entry name" value="Prot_kinase_dom"/>
</dbReference>
<name>A0A6B2LHI8_9EUKA</name>
<dbReference type="InterPro" id="IPR050235">
    <property type="entry name" value="CK1_Ser-Thr_kinase"/>
</dbReference>
<dbReference type="SUPFAM" id="SSF56112">
    <property type="entry name" value="Protein kinase-like (PK-like)"/>
    <property type="match status" value="1"/>
</dbReference>
<dbReference type="GO" id="GO:0004672">
    <property type="term" value="F:protein kinase activity"/>
    <property type="evidence" value="ECO:0007669"/>
    <property type="project" value="InterPro"/>
</dbReference>
<dbReference type="SMART" id="SM00220">
    <property type="entry name" value="S_TKc"/>
    <property type="match status" value="1"/>
</dbReference>
<dbReference type="GO" id="GO:0005524">
    <property type="term" value="F:ATP binding"/>
    <property type="evidence" value="ECO:0007669"/>
    <property type="project" value="InterPro"/>
</dbReference>
<dbReference type="Gene3D" id="1.10.510.10">
    <property type="entry name" value="Transferase(Phosphotransferase) domain 1"/>
    <property type="match status" value="1"/>
</dbReference>
<accession>A0A6B2LHI8</accession>
<reference evidence="2" key="1">
    <citation type="journal article" date="2020" name="J. Eukaryot. Microbiol.">
        <title>De novo Sequencing, Assembly and Annotation of the Transcriptome for the Free-Living Testate Amoeba Arcella intermedia.</title>
        <authorList>
            <person name="Ribeiro G.M."/>
            <person name="Porfirio-Sousa A.L."/>
            <person name="Maurer-Alcala X.X."/>
            <person name="Katz L.A."/>
            <person name="Lahr D.J.G."/>
        </authorList>
    </citation>
    <scope>NUCLEOTIDE SEQUENCE</scope>
</reference>